<evidence type="ECO:0000313" key="2">
    <source>
        <dbReference type="Proteomes" id="UP000257109"/>
    </source>
</evidence>
<feature type="non-terminal residue" evidence="1">
    <location>
        <position position="1"/>
    </location>
</feature>
<proteinExistence type="predicted"/>
<gene>
    <name evidence="1" type="ORF">CR513_40638</name>
</gene>
<dbReference type="EMBL" id="QJKJ01008672">
    <property type="protein sequence ID" value="RDX78995.1"/>
    <property type="molecule type" value="Genomic_DNA"/>
</dbReference>
<organism evidence="1 2">
    <name type="scientific">Mucuna pruriens</name>
    <name type="common">Velvet bean</name>
    <name type="synonym">Dolichos pruriens</name>
    <dbReference type="NCBI Taxonomy" id="157652"/>
    <lineage>
        <taxon>Eukaryota</taxon>
        <taxon>Viridiplantae</taxon>
        <taxon>Streptophyta</taxon>
        <taxon>Embryophyta</taxon>
        <taxon>Tracheophyta</taxon>
        <taxon>Spermatophyta</taxon>
        <taxon>Magnoliopsida</taxon>
        <taxon>eudicotyledons</taxon>
        <taxon>Gunneridae</taxon>
        <taxon>Pentapetalae</taxon>
        <taxon>rosids</taxon>
        <taxon>fabids</taxon>
        <taxon>Fabales</taxon>
        <taxon>Fabaceae</taxon>
        <taxon>Papilionoideae</taxon>
        <taxon>50 kb inversion clade</taxon>
        <taxon>NPAAA clade</taxon>
        <taxon>indigoferoid/millettioid clade</taxon>
        <taxon>Phaseoleae</taxon>
        <taxon>Mucuna</taxon>
    </lineage>
</organism>
<dbReference type="Proteomes" id="UP000257109">
    <property type="component" value="Unassembled WGS sequence"/>
</dbReference>
<dbReference type="AlphaFoldDB" id="A0A371FKY3"/>
<protein>
    <submittedName>
        <fullName evidence="1">Uncharacterized protein</fullName>
    </submittedName>
</protein>
<sequence length="121" mass="13851">MDHTGKDILESIEDSTKIKDVLEKKLYRVLKQQPMTYFMHGLCAKLRRKVKIQKSDNKVKMMELARAVGVDLLVVTQVKLVLKKCWNIKNQGCALFFSFVTGKYTMSDNKGVLSGVQIKKI</sequence>
<reference evidence="1" key="1">
    <citation type="submission" date="2018-05" db="EMBL/GenBank/DDBJ databases">
        <title>Draft genome of Mucuna pruriens seed.</title>
        <authorList>
            <person name="Nnadi N.E."/>
            <person name="Vos R."/>
            <person name="Hasami M.H."/>
            <person name="Devisetty U.K."/>
            <person name="Aguiy J.C."/>
        </authorList>
    </citation>
    <scope>NUCLEOTIDE SEQUENCE [LARGE SCALE GENOMIC DNA]</scope>
    <source>
        <strain evidence="1">JCA_2017</strain>
    </source>
</reference>
<evidence type="ECO:0000313" key="1">
    <source>
        <dbReference type="EMBL" id="RDX78995.1"/>
    </source>
</evidence>
<keyword evidence="2" id="KW-1185">Reference proteome</keyword>
<comment type="caution">
    <text evidence="1">The sequence shown here is derived from an EMBL/GenBank/DDBJ whole genome shotgun (WGS) entry which is preliminary data.</text>
</comment>
<accession>A0A371FKY3</accession>
<name>A0A371FKY3_MUCPR</name>